<dbReference type="CDD" id="cd00118">
    <property type="entry name" value="LysM"/>
    <property type="match status" value="1"/>
</dbReference>
<proteinExistence type="predicted"/>
<evidence type="ECO:0000256" key="1">
    <source>
        <dbReference type="SAM" id="MobiDB-lite"/>
    </source>
</evidence>
<feature type="region of interest" description="Disordered" evidence="1">
    <location>
        <begin position="140"/>
        <end position="159"/>
    </location>
</feature>
<dbReference type="Gene3D" id="3.10.350.10">
    <property type="entry name" value="LysM domain"/>
    <property type="match status" value="1"/>
</dbReference>
<dbReference type="Pfam" id="PF01476">
    <property type="entry name" value="LysM"/>
    <property type="match status" value="1"/>
</dbReference>
<dbReference type="Pfam" id="PF21821">
    <property type="entry name" value="Dit_like"/>
    <property type="match status" value="1"/>
</dbReference>
<dbReference type="PANTHER" id="PTHR34700:SF4">
    <property type="entry name" value="PHAGE-LIKE ELEMENT PBSX PROTEIN XKDP"/>
    <property type="match status" value="1"/>
</dbReference>
<gene>
    <name evidence="3" type="ORF">BW143_01400</name>
</gene>
<comment type="caution">
    <text evidence="3">The sequence shown here is derived from an EMBL/GenBank/DDBJ whole genome shotgun (WGS) entry which is preliminary data.</text>
</comment>
<feature type="domain" description="LysM" evidence="2">
    <location>
        <begin position="159"/>
        <end position="217"/>
    </location>
</feature>
<feature type="compositionally biased region" description="Basic residues" evidence="1">
    <location>
        <begin position="140"/>
        <end position="154"/>
    </location>
</feature>
<dbReference type="PROSITE" id="PS51782">
    <property type="entry name" value="LYSM"/>
    <property type="match status" value="1"/>
</dbReference>
<dbReference type="Proteomes" id="UP000187367">
    <property type="component" value="Unassembled WGS sequence"/>
</dbReference>
<protein>
    <submittedName>
        <fullName evidence="3">Phage portal protein</fullName>
    </submittedName>
</protein>
<evidence type="ECO:0000313" key="3">
    <source>
        <dbReference type="EMBL" id="OMI09921.1"/>
    </source>
</evidence>
<organism evidence="3 4">
    <name type="scientific">Bacillus swezeyi</name>
    <dbReference type="NCBI Taxonomy" id="1925020"/>
    <lineage>
        <taxon>Bacteria</taxon>
        <taxon>Bacillati</taxon>
        <taxon>Bacillota</taxon>
        <taxon>Bacilli</taxon>
        <taxon>Bacillales</taxon>
        <taxon>Bacillaceae</taxon>
        <taxon>Bacillus</taxon>
    </lineage>
</organism>
<dbReference type="OrthoDB" id="9800780at2"/>
<dbReference type="InterPro" id="IPR048494">
    <property type="entry name" value="Dit-like_N"/>
</dbReference>
<reference evidence="3 4" key="1">
    <citation type="submission" date="2017-01" db="EMBL/GenBank/DDBJ databases">
        <title>Bacillus phylogenomics.</title>
        <authorList>
            <person name="Dunlap C."/>
        </authorList>
    </citation>
    <scope>NUCLEOTIDE SEQUENCE [LARGE SCALE GENOMIC DNA]</scope>
    <source>
        <strain evidence="3 4">NRRL B-41282</strain>
    </source>
</reference>
<dbReference type="SUPFAM" id="SSF54106">
    <property type="entry name" value="LysM domain"/>
    <property type="match status" value="1"/>
</dbReference>
<keyword evidence="4" id="KW-1185">Reference proteome</keyword>
<dbReference type="RefSeq" id="WP_076762278.1">
    <property type="nucleotide sequence ID" value="NZ_JARMMH010000013.1"/>
</dbReference>
<dbReference type="InterPro" id="IPR018392">
    <property type="entry name" value="LysM"/>
</dbReference>
<accession>A0A1R1QZ14</accession>
<sequence length="218" mass="25158">MTKSVYEFWLTQGKEKLRLPVLPEQLVVSDNLGNESVKVAKFGEVTFINEPGAKTISFSSHFPKKYSSLAEYKGFPSPENAILKIEKWMKAKKPIRFLVTGTKVNFTCSIESFSHHEGEKDIGDRDFDISLKEYITASPRKIKQKKKTKKKRPSKSAPKVYTVKKGDTLWHIAGRFYGNSQEWRKIWNANKQAMIKRSKRNIKQPGHWIFPGQKLKIP</sequence>
<dbReference type="EMBL" id="MTJL01000002">
    <property type="protein sequence ID" value="OMI09921.1"/>
    <property type="molecule type" value="Genomic_DNA"/>
</dbReference>
<accession>A0A1R1RQF1</accession>
<name>A0A1R1RQF1_9BACI</name>
<dbReference type="InterPro" id="IPR052196">
    <property type="entry name" value="Bact_Kbp"/>
</dbReference>
<dbReference type="AlphaFoldDB" id="A0A1R1RQF1"/>
<evidence type="ECO:0000259" key="2">
    <source>
        <dbReference type="PROSITE" id="PS51782"/>
    </source>
</evidence>
<dbReference type="PANTHER" id="PTHR34700">
    <property type="entry name" value="POTASSIUM BINDING PROTEIN KBP"/>
    <property type="match status" value="1"/>
</dbReference>
<dbReference type="InterPro" id="IPR036779">
    <property type="entry name" value="LysM_dom_sf"/>
</dbReference>
<dbReference type="SMART" id="SM00257">
    <property type="entry name" value="LysM"/>
    <property type="match status" value="1"/>
</dbReference>
<evidence type="ECO:0000313" key="4">
    <source>
        <dbReference type="Proteomes" id="UP000187367"/>
    </source>
</evidence>